<protein>
    <submittedName>
        <fullName evidence="2">Uncharacterized protein</fullName>
    </submittedName>
</protein>
<accession>A0A1I7Z4V5</accession>
<dbReference type="AlphaFoldDB" id="A0A1I7Z4V5"/>
<evidence type="ECO:0000313" key="1">
    <source>
        <dbReference type="Proteomes" id="UP000095287"/>
    </source>
</evidence>
<dbReference type="WBParaSite" id="L893_g22626.t1">
    <property type="protein sequence ID" value="L893_g22626.t1"/>
    <property type="gene ID" value="L893_g22626"/>
</dbReference>
<name>A0A1I7Z4V5_9BILA</name>
<reference evidence="2" key="1">
    <citation type="submission" date="2016-11" db="UniProtKB">
        <authorList>
            <consortium name="WormBaseParasite"/>
        </authorList>
    </citation>
    <scope>IDENTIFICATION</scope>
</reference>
<evidence type="ECO:0000313" key="2">
    <source>
        <dbReference type="WBParaSite" id="L893_g22626.t1"/>
    </source>
</evidence>
<organism evidence="1 2">
    <name type="scientific">Steinernema glaseri</name>
    <dbReference type="NCBI Taxonomy" id="37863"/>
    <lineage>
        <taxon>Eukaryota</taxon>
        <taxon>Metazoa</taxon>
        <taxon>Ecdysozoa</taxon>
        <taxon>Nematoda</taxon>
        <taxon>Chromadorea</taxon>
        <taxon>Rhabditida</taxon>
        <taxon>Tylenchina</taxon>
        <taxon>Panagrolaimomorpha</taxon>
        <taxon>Strongyloidoidea</taxon>
        <taxon>Steinernematidae</taxon>
        <taxon>Steinernema</taxon>
    </lineage>
</organism>
<dbReference type="Proteomes" id="UP000095287">
    <property type="component" value="Unplaced"/>
</dbReference>
<keyword evidence="1" id="KW-1185">Reference proteome</keyword>
<sequence length="120" mass="13206">MAREEEAPPRTIQVALQRLFSHGVGAHREAAILQIELQIPDSESPLFRSGVINFAAGAAGRRADHSLRGASSWLLRSASWPVLGETLAGNHEPESSVSSRLREVLALTRRNQRYRADPDL</sequence>
<proteinExistence type="predicted"/>